<protein>
    <submittedName>
        <fullName evidence="1">Uncharacterized protein</fullName>
    </submittedName>
</protein>
<dbReference type="Proteomes" id="UP000176186">
    <property type="component" value="Unassembled WGS sequence"/>
</dbReference>
<organism evidence="1 2">
    <name type="scientific">Candidatus Gottesmanbacteria bacterium RIFOXYB1_FULL_47_11</name>
    <dbReference type="NCBI Taxonomy" id="1798401"/>
    <lineage>
        <taxon>Bacteria</taxon>
        <taxon>Candidatus Gottesmaniibacteriota</taxon>
    </lineage>
</organism>
<evidence type="ECO:0000313" key="2">
    <source>
        <dbReference type="Proteomes" id="UP000176186"/>
    </source>
</evidence>
<gene>
    <name evidence="1" type="ORF">A2363_02950</name>
</gene>
<proteinExistence type="predicted"/>
<comment type="caution">
    <text evidence="1">The sequence shown here is derived from an EMBL/GenBank/DDBJ whole genome shotgun (WGS) entry which is preliminary data.</text>
</comment>
<name>A0A1F6BDN0_9BACT</name>
<reference evidence="1 2" key="1">
    <citation type="journal article" date="2016" name="Nat. Commun.">
        <title>Thousands of microbial genomes shed light on interconnected biogeochemical processes in an aquifer system.</title>
        <authorList>
            <person name="Anantharaman K."/>
            <person name="Brown C.T."/>
            <person name="Hug L.A."/>
            <person name="Sharon I."/>
            <person name="Castelle C.J."/>
            <person name="Probst A.J."/>
            <person name="Thomas B.C."/>
            <person name="Singh A."/>
            <person name="Wilkins M.J."/>
            <person name="Karaoz U."/>
            <person name="Brodie E.L."/>
            <person name="Williams K.H."/>
            <person name="Hubbard S.S."/>
            <person name="Banfield J.F."/>
        </authorList>
    </citation>
    <scope>NUCLEOTIDE SEQUENCE [LARGE SCALE GENOMIC DNA]</scope>
</reference>
<dbReference type="EMBL" id="MFKE01000026">
    <property type="protein sequence ID" value="OGG34617.1"/>
    <property type="molecule type" value="Genomic_DNA"/>
</dbReference>
<sequence length="65" mass="7488">MEIYKHCYEGYGSVEAKFQARFGKKAPVQPRSLPVSQEEMDKIKEDPDLLKGIENHIPNIIKTIK</sequence>
<evidence type="ECO:0000313" key="1">
    <source>
        <dbReference type="EMBL" id="OGG34617.1"/>
    </source>
</evidence>
<dbReference type="AlphaFoldDB" id="A0A1F6BDN0"/>
<accession>A0A1F6BDN0</accession>